<dbReference type="SUPFAM" id="SSF51445">
    <property type="entry name" value="(Trans)glycosidases"/>
    <property type="match status" value="1"/>
</dbReference>
<keyword evidence="3" id="KW-0119">Carbohydrate metabolism</keyword>
<sequence>MVVLASLLIGLIGLVAARMSVEVRGQAKSRNGIQVRDGRLVEASGSDLVLRGVNHDVIWYPDKNDAFAAIKAAGANAVRVPLGFGHQFPEATPDEVANVVALCRQNRLICVLDAQDTAGFGEEKKAATIDQAVKFWLGMRRVLEGQEDHVIINVAAEPFGNGTAWPWVEQTSGAIRELRAAGFKHALMVDAPGWGQDESFIMRDNAEKVAAADPMGDTVFDIHMYGRFGTAAKVDSYLGSFVARRLPIVIGEFALEHEFGNPDADAIMAYAQTHDLGYFGWSWSGNDSRNKDLDLVNNFDANNRTAWGRRFINGPNGLTTNTREATVFRNAMQPVSFTDDPKNRAPQQLSLADVTSRSVRLTWQRRPGGFGGTAYQVVALNGAAETPVVTTYGPDVTLTGLDGSTEYTYAVYARDLLGRRSPRSTPVAAITPPAR</sequence>
<protein>
    <recommendedName>
        <fullName evidence="5">Fibronectin type-III domain-containing protein</fullName>
    </recommendedName>
</protein>
<dbReference type="InterPro" id="IPR001547">
    <property type="entry name" value="Glyco_hydro_5"/>
</dbReference>
<feature type="domain" description="Fibronectin type-III" evidence="5">
    <location>
        <begin position="345"/>
        <end position="434"/>
    </location>
</feature>
<dbReference type="InterPro" id="IPR003961">
    <property type="entry name" value="FN3_dom"/>
</dbReference>
<evidence type="ECO:0000313" key="7">
    <source>
        <dbReference type="Proteomes" id="UP001501444"/>
    </source>
</evidence>
<keyword evidence="2 4" id="KW-0326">Glycosidase</keyword>
<organism evidence="6 7">
    <name type="scientific">Dactylosporangium salmoneum</name>
    <dbReference type="NCBI Taxonomy" id="53361"/>
    <lineage>
        <taxon>Bacteria</taxon>
        <taxon>Bacillati</taxon>
        <taxon>Actinomycetota</taxon>
        <taxon>Actinomycetes</taxon>
        <taxon>Micromonosporales</taxon>
        <taxon>Micromonosporaceae</taxon>
        <taxon>Dactylosporangium</taxon>
    </lineage>
</organism>
<evidence type="ECO:0000256" key="2">
    <source>
        <dbReference type="ARBA" id="ARBA00023295"/>
    </source>
</evidence>
<dbReference type="SUPFAM" id="SSF49265">
    <property type="entry name" value="Fibronectin type III"/>
    <property type="match status" value="1"/>
</dbReference>
<dbReference type="SMART" id="SM00060">
    <property type="entry name" value="FN3"/>
    <property type="match status" value="1"/>
</dbReference>
<reference evidence="6 7" key="1">
    <citation type="journal article" date="2019" name="Int. J. Syst. Evol. Microbiol.">
        <title>The Global Catalogue of Microorganisms (GCM) 10K type strain sequencing project: providing services to taxonomists for standard genome sequencing and annotation.</title>
        <authorList>
            <consortium name="The Broad Institute Genomics Platform"/>
            <consortium name="The Broad Institute Genome Sequencing Center for Infectious Disease"/>
            <person name="Wu L."/>
            <person name="Ma J."/>
        </authorList>
    </citation>
    <scope>NUCLEOTIDE SEQUENCE [LARGE SCALE GENOMIC DNA]</scope>
    <source>
        <strain evidence="6 7">JCM 3272</strain>
    </source>
</reference>
<keyword evidence="7" id="KW-1185">Reference proteome</keyword>
<proteinExistence type="inferred from homology"/>
<comment type="similarity">
    <text evidence="4">Belongs to the glycosyl hydrolase 5 (cellulase A) family.</text>
</comment>
<dbReference type="Gene3D" id="3.20.20.80">
    <property type="entry name" value="Glycosidases"/>
    <property type="match status" value="1"/>
</dbReference>
<evidence type="ECO:0000259" key="5">
    <source>
        <dbReference type="PROSITE" id="PS50853"/>
    </source>
</evidence>
<dbReference type="InterPro" id="IPR036116">
    <property type="entry name" value="FN3_sf"/>
</dbReference>
<comment type="caution">
    <text evidence="6">The sequence shown here is derived from an EMBL/GenBank/DDBJ whole genome shotgun (WGS) entry which is preliminary data.</text>
</comment>
<accession>A0ABN3GMI4</accession>
<dbReference type="Pfam" id="PF00150">
    <property type="entry name" value="Cellulase"/>
    <property type="match status" value="1"/>
</dbReference>
<dbReference type="PANTHER" id="PTHR34142">
    <property type="entry name" value="ENDO-BETA-1,4-GLUCANASE A"/>
    <property type="match status" value="1"/>
</dbReference>
<dbReference type="PROSITE" id="PS50853">
    <property type="entry name" value="FN3"/>
    <property type="match status" value="1"/>
</dbReference>
<dbReference type="Gene3D" id="2.60.40.10">
    <property type="entry name" value="Immunoglobulins"/>
    <property type="match status" value="1"/>
</dbReference>
<dbReference type="Pfam" id="PF00041">
    <property type="entry name" value="fn3"/>
    <property type="match status" value="1"/>
</dbReference>
<dbReference type="Proteomes" id="UP001501444">
    <property type="component" value="Unassembled WGS sequence"/>
</dbReference>
<evidence type="ECO:0000256" key="1">
    <source>
        <dbReference type="ARBA" id="ARBA00022801"/>
    </source>
</evidence>
<keyword evidence="1 4" id="KW-0378">Hydrolase</keyword>
<dbReference type="InterPro" id="IPR013783">
    <property type="entry name" value="Ig-like_fold"/>
</dbReference>
<keyword evidence="3" id="KW-0624">Polysaccharide degradation</keyword>
<gene>
    <name evidence="6" type="ORF">GCM10010170_048230</name>
</gene>
<name>A0ABN3GMI4_9ACTN</name>
<dbReference type="CDD" id="cd00063">
    <property type="entry name" value="FN3"/>
    <property type="match status" value="1"/>
</dbReference>
<evidence type="ECO:0000313" key="6">
    <source>
        <dbReference type="EMBL" id="GAA2355672.1"/>
    </source>
</evidence>
<evidence type="ECO:0000256" key="4">
    <source>
        <dbReference type="RuleBase" id="RU361153"/>
    </source>
</evidence>
<evidence type="ECO:0000256" key="3">
    <source>
        <dbReference type="ARBA" id="ARBA00023326"/>
    </source>
</evidence>
<dbReference type="PANTHER" id="PTHR34142:SF1">
    <property type="entry name" value="GLYCOSIDE HYDROLASE FAMILY 5 DOMAIN-CONTAINING PROTEIN"/>
    <property type="match status" value="1"/>
</dbReference>
<dbReference type="InterPro" id="IPR017853">
    <property type="entry name" value="GH"/>
</dbReference>
<dbReference type="EMBL" id="BAAARV010000034">
    <property type="protein sequence ID" value="GAA2355672.1"/>
    <property type="molecule type" value="Genomic_DNA"/>
</dbReference>